<dbReference type="OrthoDB" id="4770086at2759"/>
<gene>
    <name evidence="2" type="ORF">PFICI_09349</name>
</gene>
<dbReference type="RefSeq" id="XP_007836121.1">
    <property type="nucleotide sequence ID" value="XM_007837930.1"/>
</dbReference>
<feature type="compositionally biased region" description="Basic and acidic residues" evidence="1">
    <location>
        <begin position="347"/>
        <end position="359"/>
    </location>
</feature>
<sequence length="614" mass="70644">MDEFGWTAEDDVAMHEVGDSLDVGMEPGATVMWFGTHEGVRMDELTEEYRRHLEHGSYWDRTPNLLRFRNLHTRYLDWLDQERSPLSAPIWFGKYRGHELRILYTRPRRWRWLMDNCGKWRRALLDMIRRYELWRELHDPDWQYRRRRRRQTHGRMIVNKVGERLLPRDDGPASDDDDSYATDSSFIVRDSDMGTDQDGESSQDEDDPFEPSSDAESDVILDGDFDVQQQASMVVGTMESEGETTPRTAAKRDERRRPLTLFGDSDKDSDNEFPSVAAMFRTPQRPRAPRVRVADESHVHTPTQTQRIITISSSSESHAGSIVEDDDEDDKDEELRPHFSQATNRLFDVEAKGGREGRIGTRVRTSPRKYISLEISSSDDDNTARNTPRTSVRSSRSIPRLPPPQEDSMSSSSDELVPSPTRRITFMDRSKISPIRRKHSDVTLTPRRQPVRNSPRRNAASPRKQSPRKQSPPKESISLITSEEEEEKPVQTPLKRRHSRISVSQTNTNRRDLSPYDSDDLPIYPKGFGRKTAAPANSMDSPASLDSDDKPLRPRSSPIKHTPTKVGDIICIDSDDEPVRPPPSRRKRSQAQEMHTESDDEPISPRKPNHGGYR</sequence>
<feature type="compositionally biased region" description="Basic and acidic residues" evidence="1">
    <location>
        <begin position="161"/>
        <end position="171"/>
    </location>
</feature>
<feature type="region of interest" description="Disordered" evidence="1">
    <location>
        <begin position="160"/>
        <end position="217"/>
    </location>
</feature>
<evidence type="ECO:0000313" key="2">
    <source>
        <dbReference type="EMBL" id="ETS79496.1"/>
    </source>
</evidence>
<organism evidence="2 3">
    <name type="scientific">Pestalotiopsis fici (strain W106-1 / CGMCC3.15140)</name>
    <dbReference type="NCBI Taxonomy" id="1229662"/>
    <lineage>
        <taxon>Eukaryota</taxon>
        <taxon>Fungi</taxon>
        <taxon>Dikarya</taxon>
        <taxon>Ascomycota</taxon>
        <taxon>Pezizomycotina</taxon>
        <taxon>Sordariomycetes</taxon>
        <taxon>Xylariomycetidae</taxon>
        <taxon>Amphisphaeriales</taxon>
        <taxon>Sporocadaceae</taxon>
        <taxon>Pestalotiopsis</taxon>
    </lineage>
</organism>
<dbReference type="HOGENOM" id="CLU_444886_0_0_1"/>
<feature type="region of interest" description="Disordered" evidence="1">
    <location>
        <begin position="235"/>
        <end position="614"/>
    </location>
</feature>
<name>W3X2W8_PESFW</name>
<dbReference type="EMBL" id="KI912114">
    <property type="protein sequence ID" value="ETS79496.1"/>
    <property type="molecule type" value="Genomic_DNA"/>
</dbReference>
<dbReference type="KEGG" id="pfy:PFICI_09349"/>
<evidence type="ECO:0000256" key="1">
    <source>
        <dbReference type="SAM" id="MobiDB-lite"/>
    </source>
</evidence>
<protein>
    <submittedName>
        <fullName evidence="2">Uncharacterized protein</fullName>
    </submittedName>
</protein>
<proteinExistence type="predicted"/>
<accession>W3X2W8</accession>
<dbReference type="GeneID" id="19274362"/>
<reference evidence="3" key="1">
    <citation type="journal article" date="2015" name="BMC Genomics">
        <title>Genomic and transcriptomic analysis of the endophytic fungus Pestalotiopsis fici reveals its lifestyle and high potential for synthesis of natural products.</title>
        <authorList>
            <person name="Wang X."/>
            <person name="Zhang X."/>
            <person name="Liu L."/>
            <person name="Xiang M."/>
            <person name="Wang W."/>
            <person name="Sun X."/>
            <person name="Che Y."/>
            <person name="Guo L."/>
            <person name="Liu G."/>
            <person name="Guo L."/>
            <person name="Wang C."/>
            <person name="Yin W.B."/>
            <person name="Stadler M."/>
            <person name="Zhang X."/>
            <person name="Liu X."/>
        </authorList>
    </citation>
    <scope>NUCLEOTIDE SEQUENCE [LARGE SCALE GENOMIC DNA]</scope>
    <source>
        <strain evidence="3">W106-1 / CGMCC3.15140</strain>
    </source>
</reference>
<dbReference type="AlphaFoldDB" id="W3X2W8"/>
<dbReference type="eggNOG" id="ENOG502TDGD">
    <property type="taxonomic scope" value="Eukaryota"/>
</dbReference>
<feature type="compositionally biased region" description="Low complexity" evidence="1">
    <location>
        <begin position="308"/>
        <end position="322"/>
    </location>
</feature>
<feature type="compositionally biased region" description="Acidic residues" evidence="1">
    <location>
        <begin position="323"/>
        <end position="332"/>
    </location>
</feature>
<keyword evidence="3" id="KW-1185">Reference proteome</keyword>
<dbReference type="InParanoid" id="W3X2W8"/>
<dbReference type="Proteomes" id="UP000030651">
    <property type="component" value="Unassembled WGS sequence"/>
</dbReference>
<feature type="compositionally biased region" description="Acidic residues" evidence="1">
    <location>
        <begin position="193"/>
        <end position="217"/>
    </location>
</feature>
<evidence type="ECO:0000313" key="3">
    <source>
        <dbReference type="Proteomes" id="UP000030651"/>
    </source>
</evidence>